<dbReference type="Proteomes" id="UP000243797">
    <property type="component" value="Unassembled WGS sequence"/>
</dbReference>
<evidence type="ECO:0000313" key="2">
    <source>
        <dbReference type="Proteomes" id="UP000243797"/>
    </source>
</evidence>
<sequence>MDAAKLEAAASVEMTAREETGLKVKVDARTKVALDAWNRFQFVLDVASEIVTRVVGDAGVVADVALELDVEEGVALGIEIEADVLTVVLERVEDGRRCD</sequence>
<proteinExistence type="predicted"/>
<keyword evidence="2" id="KW-1185">Reference proteome</keyword>
<comment type="caution">
    <text evidence="1">The sequence shown here is derived from an EMBL/GenBank/DDBJ whole genome shotgun (WGS) entry which is preliminary data.</text>
</comment>
<gene>
    <name evidence="1" type="ORF">CAC42_3670</name>
</gene>
<reference evidence="1 2" key="1">
    <citation type="submission" date="2017-06" db="EMBL/GenBank/DDBJ databases">
        <title>Draft genome sequence of a variant of Elsinoe murrayae.</title>
        <authorList>
            <person name="Cheng Q."/>
        </authorList>
    </citation>
    <scope>NUCLEOTIDE SEQUENCE [LARGE SCALE GENOMIC DNA]</scope>
    <source>
        <strain evidence="1 2">CQ-2017a</strain>
    </source>
</reference>
<protein>
    <submittedName>
        <fullName evidence="1">Uncharacterized protein</fullName>
    </submittedName>
</protein>
<dbReference type="AlphaFoldDB" id="A0A2K1QQ98"/>
<organism evidence="1 2">
    <name type="scientific">Sphaceloma murrayae</name>
    <dbReference type="NCBI Taxonomy" id="2082308"/>
    <lineage>
        <taxon>Eukaryota</taxon>
        <taxon>Fungi</taxon>
        <taxon>Dikarya</taxon>
        <taxon>Ascomycota</taxon>
        <taxon>Pezizomycotina</taxon>
        <taxon>Dothideomycetes</taxon>
        <taxon>Dothideomycetidae</taxon>
        <taxon>Myriangiales</taxon>
        <taxon>Elsinoaceae</taxon>
        <taxon>Sphaceloma</taxon>
    </lineage>
</organism>
<accession>A0A2K1QQ98</accession>
<name>A0A2K1QQ98_9PEZI</name>
<dbReference type="EMBL" id="NKHZ01000054">
    <property type="protein sequence ID" value="PNS17100.1"/>
    <property type="molecule type" value="Genomic_DNA"/>
</dbReference>
<evidence type="ECO:0000313" key="1">
    <source>
        <dbReference type="EMBL" id="PNS17100.1"/>
    </source>
</evidence>
<dbReference type="InParanoid" id="A0A2K1QQ98"/>